<organism evidence="2 3">
    <name type="scientific">Heracleum sosnowskyi</name>
    <dbReference type="NCBI Taxonomy" id="360622"/>
    <lineage>
        <taxon>Eukaryota</taxon>
        <taxon>Viridiplantae</taxon>
        <taxon>Streptophyta</taxon>
        <taxon>Embryophyta</taxon>
        <taxon>Tracheophyta</taxon>
        <taxon>Spermatophyta</taxon>
        <taxon>Magnoliopsida</taxon>
        <taxon>eudicotyledons</taxon>
        <taxon>Gunneridae</taxon>
        <taxon>Pentapetalae</taxon>
        <taxon>asterids</taxon>
        <taxon>campanulids</taxon>
        <taxon>Apiales</taxon>
        <taxon>Apiaceae</taxon>
        <taxon>Apioideae</taxon>
        <taxon>apioid superclade</taxon>
        <taxon>Tordylieae</taxon>
        <taxon>Tordyliinae</taxon>
        <taxon>Heracleum</taxon>
    </lineage>
</organism>
<sequence length="213" mass="24512">MDNIVVILPPESTSIKIEYQVKDGYPPFKIVDDHHVNFYIELKKKEADFTTYPLCLTTENRIMQLSSNSNQSGLTVDYVGLEVGSAKRVSSNMYDNASDELSKENVEDYVDFAEQISRQMVDMSPEATIDDEIIEINNDDIVNNNHSREISLHQVYKDKETLQMILSLYVIKNSFQYKVKKSCKNEYLVACLDQDCKWLLRASKNGNTNQFIV</sequence>
<protein>
    <recommendedName>
        <fullName evidence="1">Transposase MuDR plant domain-containing protein</fullName>
    </recommendedName>
</protein>
<reference evidence="2" key="2">
    <citation type="submission" date="2023-05" db="EMBL/GenBank/DDBJ databases">
        <authorList>
            <person name="Schelkunov M.I."/>
        </authorList>
    </citation>
    <scope>NUCLEOTIDE SEQUENCE</scope>
    <source>
        <strain evidence="2">Hsosn_3</strain>
        <tissue evidence="2">Leaf</tissue>
    </source>
</reference>
<dbReference type="EMBL" id="JAUIZM010000007">
    <property type="protein sequence ID" value="KAK1373529.1"/>
    <property type="molecule type" value="Genomic_DNA"/>
</dbReference>
<evidence type="ECO:0000313" key="2">
    <source>
        <dbReference type="EMBL" id="KAK1373529.1"/>
    </source>
</evidence>
<accession>A0AAD8HVE8</accession>
<proteinExistence type="predicted"/>
<dbReference type="InterPro" id="IPR004332">
    <property type="entry name" value="Transposase_MuDR"/>
</dbReference>
<evidence type="ECO:0000259" key="1">
    <source>
        <dbReference type="Pfam" id="PF03108"/>
    </source>
</evidence>
<dbReference type="Proteomes" id="UP001237642">
    <property type="component" value="Unassembled WGS sequence"/>
</dbReference>
<reference evidence="2" key="1">
    <citation type="submission" date="2023-02" db="EMBL/GenBank/DDBJ databases">
        <title>Genome of toxic invasive species Heracleum sosnowskyi carries increased number of genes despite the absence of recent whole-genome duplications.</title>
        <authorList>
            <person name="Schelkunov M."/>
            <person name="Shtratnikova V."/>
            <person name="Makarenko M."/>
            <person name="Klepikova A."/>
            <person name="Omelchenko D."/>
            <person name="Novikova G."/>
            <person name="Obukhova E."/>
            <person name="Bogdanov V."/>
            <person name="Penin A."/>
            <person name="Logacheva M."/>
        </authorList>
    </citation>
    <scope>NUCLEOTIDE SEQUENCE</scope>
    <source>
        <strain evidence="2">Hsosn_3</strain>
        <tissue evidence="2">Leaf</tissue>
    </source>
</reference>
<evidence type="ECO:0000313" key="3">
    <source>
        <dbReference type="Proteomes" id="UP001237642"/>
    </source>
</evidence>
<name>A0AAD8HVE8_9APIA</name>
<keyword evidence="3" id="KW-1185">Reference proteome</keyword>
<comment type="caution">
    <text evidence="2">The sequence shown here is derived from an EMBL/GenBank/DDBJ whole genome shotgun (WGS) entry which is preliminary data.</text>
</comment>
<dbReference type="AlphaFoldDB" id="A0AAD8HVE8"/>
<gene>
    <name evidence="2" type="ORF">POM88_029722</name>
</gene>
<dbReference type="Pfam" id="PF03108">
    <property type="entry name" value="DBD_Tnp_Mut"/>
    <property type="match status" value="1"/>
</dbReference>
<feature type="domain" description="Transposase MuDR plant" evidence="1">
    <location>
        <begin position="154"/>
        <end position="213"/>
    </location>
</feature>